<keyword evidence="4" id="KW-0227">DNA damage</keyword>
<dbReference type="InterPro" id="IPR011604">
    <property type="entry name" value="PDDEXK-like_dom_sf"/>
</dbReference>
<dbReference type="GO" id="GO:0005524">
    <property type="term" value="F:ATP binding"/>
    <property type="evidence" value="ECO:0007669"/>
    <property type="project" value="UniProtKB-UniRule"/>
</dbReference>
<dbReference type="CDD" id="cd17932">
    <property type="entry name" value="DEXQc_UvrD"/>
    <property type="match status" value="1"/>
</dbReference>
<dbReference type="InterPro" id="IPR038726">
    <property type="entry name" value="PDDEXK_AddAB-type"/>
</dbReference>
<dbReference type="PANTHER" id="PTHR11070:SF2">
    <property type="entry name" value="ATP-DEPENDENT DNA HELICASE SRS2"/>
    <property type="match status" value="1"/>
</dbReference>
<evidence type="ECO:0000256" key="12">
    <source>
        <dbReference type="ARBA" id="ARBA00034617"/>
    </source>
</evidence>
<dbReference type="Proteomes" id="UP000178602">
    <property type="component" value="Unassembled WGS sequence"/>
</dbReference>
<evidence type="ECO:0000256" key="10">
    <source>
        <dbReference type="ARBA" id="ARBA00023204"/>
    </source>
</evidence>
<comment type="similarity">
    <text evidence="1">Belongs to the helicase family. UvrD subfamily.</text>
</comment>
<evidence type="ECO:0000256" key="7">
    <source>
        <dbReference type="ARBA" id="ARBA00022839"/>
    </source>
</evidence>
<comment type="caution">
    <text evidence="18">The sequence shown here is derived from an EMBL/GenBank/DDBJ whole genome shotgun (WGS) entry which is preliminary data.</text>
</comment>
<sequence>MPTDILAGLNPEQTAAVTHKKGPLLIVAGAGTGKTTVITRRIAWLIAEKLAKPGEILALTFTDKAASEMEARVDMLVPYGYIDISISTFHAFGDRILRDHALDLGLRPDYRVLSRAEQIVFFREHLFDFPLKHFLSLGDPTKHIEALIGVISRAKDEDITPEEYVEWAGEKAKAKAGQKAEARVKAGHKGEKKITATFSRGTGETAEEKLEREKQLEIALVYKKYQELKGQKGFLDFGDQVSLTLKLFREHPDILKELRGRYKYILVDEFQDTNFAQFEQLKLLATKKTNLTVVADDDQAIYRFRGAAINNVIGFESHYKGSKKIVLTRNYRSTQLILDTSRRLIKHNDPERLEVKAGIDKRLIAESKEAGQPVQHLHFDTASSEADWVARTIKEKFEADAYKYRDFAVLTRSNADAELFRQSLNMLSIPFVFSGGGGLYVHSEVRLAVSFLRVIGDLTDSRALYHLAVSDLYKLAPLDLQKMNTFASRRNYTLHHVFSNLEKAGIPGSGFEVLSDVEGGSRKIVGKIMEDINYYVDFAKDKTTGEVLYQFLKRSGYLAALTKVQSQENEGRIKNLARFFDKVREFKEVADHDRVSEFVKYLNILKEAGDDPESSQPDIDADAVSLLTVHKSKGLEFPVVFMVSLVADKFPVRSRRRPLELPDGILKEKLPASDLHVMEERRLFYVGMTRAKNELYLTSAVDYGGKRDRKVSQFILEALDLPKADLSVIKRPLLSQLELFTPMAEIPVPERVYGPDELVQLSHYQIDDYLTCPLKYKFVHLLRVPLLPNQQIIYGSALHKAVQAFFTAKKHGQKFGEKELLEVFAHNWSPEGFISRAHEEQRFAAGKEALKLFCSAQKKSERQPAFVEEEFSINQDNIQVRGRYDLVEKKAEKTYIVDFKSSDIRTQEKADKKAKESLQLLIYALAWQKMFGILPDRLELHFLETGLIGSLEPEEKNLAGAWQKVVKVAEGIRAAYFPPKPGPIACSYCAYNELCSASAV</sequence>
<evidence type="ECO:0000313" key="19">
    <source>
        <dbReference type="Proteomes" id="UP000178602"/>
    </source>
</evidence>
<dbReference type="Gene3D" id="1.10.10.160">
    <property type="match status" value="1"/>
</dbReference>
<dbReference type="EC" id="5.6.2.4" evidence="13"/>
<comment type="catalytic activity">
    <reaction evidence="12">
        <text>Couples ATP hydrolysis with the unwinding of duplex DNA by translocating in the 3'-5' direction.</text>
        <dbReference type="EC" id="5.6.2.4"/>
    </reaction>
</comment>
<evidence type="ECO:0000313" key="18">
    <source>
        <dbReference type="EMBL" id="OGC27491.1"/>
    </source>
</evidence>
<evidence type="ECO:0000256" key="5">
    <source>
        <dbReference type="ARBA" id="ARBA00022801"/>
    </source>
</evidence>
<evidence type="ECO:0000256" key="4">
    <source>
        <dbReference type="ARBA" id="ARBA00022763"/>
    </source>
</evidence>
<organism evidence="18 19">
    <name type="scientific">candidate division WOR-1 bacterium RIFOXYC12_FULL_54_18</name>
    <dbReference type="NCBI Taxonomy" id="1802584"/>
    <lineage>
        <taxon>Bacteria</taxon>
        <taxon>Bacillati</taxon>
        <taxon>Saganbacteria</taxon>
    </lineage>
</organism>
<keyword evidence="5 15" id="KW-0378">Hydrolase</keyword>
<keyword evidence="9" id="KW-0238">DNA-binding</keyword>
<dbReference type="GO" id="GO:0003677">
    <property type="term" value="F:DNA binding"/>
    <property type="evidence" value="ECO:0007669"/>
    <property type="project" value="UniProtKB-KW"/>
</dbReference>
<protein>
    <recommendedName>
        <fullName evidence="13">DNA 3'-5' helicase</fullName>
        <ecNumber evidence="13">5.6.2.4</ecNumber>
    </recommendedName>
</protein>
<keyword evidence="7" id="KW-0269">Exonuclease</keyword>
<dbReference type="Gene3D" id="3.90.320.10">
    <property type="match status" value="1"/>
</dbReference>
<feature type="domain" description="UvrD-like helicase ATP-binding" evidence="16">
    <location>
        <begin position="7"/>
        <end position="334"/>
    </location>
</feature>
<evidence type="ECO:0000256" key="8">
    <source>
        <dbReference type="ARBA" id="ARBA00022840"/>
    </source>
</evidence>
<dbReference type="PROSITE" id="PS51217">
    <property type="entry name" value="UVRD_HELICASE_CTER"/>
    <property type="match status" value="1"/>
</dbReference>
<dbReference type="SUPFAM" id="SSF52540">
    <property type="entry name" value="P-loop containing nucleoside triphosphate hydrolases"/>
    <property type="match status" value="1"/>
</dbReference>
<dbReference type="GO" id="GO:0043138">
    <property type="term" value="F:3'-5' DNA helicase activity"/>
    <property type="evidence" value="ECO:0007669"/>
    <property type="project" value="UniProtKB-EC"/>
</dbReference>
<dbReference type="AlphaFoldDB" id="A0A1F4T3W1"/>
<dbReference type="Gene3D" id="3.40.50.300">
    <property type="entry name" value="P-loop containing nucleotide triphosphate hydrolases"/>
    <property type="match status" value="3"/>
</dbReference>
<dbReference type="Pfam" id="PF00580">
    <property type="entry name" value="UvrD-helicase"/>
    <property type="match status" value="1"/>
</dbReference>
<proteinExistence type="inferred from homology"/>
<dbReference type="InterPro" id="IPR000212">
    <property type="entry name" value="DNA_helicase_UvrD/REP"/>
</dbReference>
<evidence type="ECO:0000259" key="17">
    <source>
        <dbReference type="PROSITE" id="PS51217"/>
    </source>
</evidence>
<reference evidence="18 19" key="1">
    <citation type="journal article" date="2016" name="Nat. Commun.">
        <title>Thousands of microbial genomes shed light on interconnected biogeochemical processes in an aquifer system.</title>
        <authorList>
            <person name="Anantharaman K."/>
            <person name="Brown C.T."/>
            <person name="Hug L.A."/>
            <person name="Sharon I."/>
            <person name="Castelle C.J."/>
            <person name="Probst A.J."/>
            <person name="Thomas B.C."/>
            <person name="Singh A."/>
            <person name="Wilkins M.J."/>
            <person name="Karaoz U."/>
            <person name="Brodie E.L."/>
            <person name="Williams K.H."/>
            <person name="Hubbard S.S."/>
            <person name="Banfield J.F."/>
        </authorList>
    </citation>
    <scope>NUCLEOTIDE SEQUENCE [LARGE SCALE GENOMIC DNA]</scope>
</reference>
<dbReference type="GO" id="GO:0000725">
    <property type="term" value="P:recombinational repair"/>
    <property type="evidence" value="ECO:0007669"/>
    <property type="project" value="TreeGrafter"/>
</dbReference>
<evidence type="ECO:0000256" key="13">
    <source>
        <dbReference type="ARBA" id="ARBA00034808"/>
    </source>
</evidence>
<evidence type="ECO:0000256" key="15">
    <source>
        <dbReference type="PROSITE-ProRule" id="PRU00560"/>
    </source>
</evidence>
<dbReference type="InterPro" id="IPR013986">
    <property type="entry name" value="DExx_box_DNA_helicase_dom_sf"/>
</dbReference>
<dbReference type="InterPro" id="IPR027417">
    <property type="entry name" value="P-loop_NTPase"/>
</dbReference>
<dbReference type="InterPro" id="IPR014016">
    <property type="entry name" value="UvrD-like_ATP-bd"/>
</dbReference>
<keyword evidence="10" id="KW-0234">DNA repair</keyword>
<evidence type="ECO:0000256" key="1">
    <source>
        <dbReference type="ARBA" id="ARBA00009922"/>
    </source>
</evidence>
<keyword evidence="8 15" id="KW-0067">ATP-binding</keyword>
<evidence type="ECO:0000256" key="6">
    <source>
        <dbReference type="ARBA" id="ARBA00022806"/>
    </source>
</evidence>
<evidence type="ECO:0000256" key="2">
    <source>
        <dbReference type="ARBA" id="ARBA00022722"/>
    </source>
</evidence>
<keyword evidence="3 15" id="KW-0547">Nucleotide-binding</keyword>
<comment type="catalytic activity">
    <reaction evidence="14">
        <text>ATP + H2O = ADP + phosphate + H(+)</text>
        <dbReference type="Rhea" id="RHEA:13065"/>
        <dbReference type="ChEBI" id="CHEBI:15377"/>
        <dbReference type="ChEBI" id="CHEBI:15378"/>
        <dbReference type="ChEBI" id="CHEBI:30616"/>
        <dbReference type="ChEBI" id="CHEBI:43474"/>
        <dbReference type="ChEBI" id="CHEBI:456216"/>
        <dbReference type="EC" id="5.6.2.4"/>
    </reaction>
</comment>
<gene>
    <name evidence="18" type="ORF">A3K49_00460</name>
</gene>
<dbReference type="InterPro" id="IPR014017">
    <property type="entry name" value="DNA_helicase_UvrD-like_C"/>
</dbReference>
<dbReference type="EMBL" id="MEUG01000001">
    <property type="protein sequence ID" value="OGC27491.1"/>
    <property type="molecule type" value="Genomic_DNA"/>
</dbReference>
<keyword evidence="6 15" id="KW-0347">Helicase</keyword>
<keyword evidence="2" id="KW-0540">Nuclease</keyword>
<accession>A0A1F4T3W1</accession>
<evidence type="ECO:0000259" key="16">
    <source>
        <dbReference type="PROSITE" id="PS51198"/>
    </source>
</evidence>
<dbReference type="PROSITE" id="PS51198">
    <property type="entry name" value="UVRD_HELICASE_ATP_BIND"/>
    <property type="match status" value="1"/>
</dbReference>
<dbReference type="Pfam" id="PF13361">
    <property type="entry name" value="UvrD_C"/>
    <property type="match status" value="1"/>
</dbReference>
<evidence type="ECO:0000256" key="11">
    <source>
        <dbReference type="ARBA" id="ARBA00023235"/>
    </source>
</evidence>
<dbReference type="GO" id="GO:0004527">
    <property type="term" value="F:exonuclease activity"/>
    <property type="evidence" value="ECO:0007669"/>
    <property type="project" value="UniProtKB-KW"/>
</dbReference>
<feature type="binding site" evidence="15">
    <location>
        <begin position="28"/>
        <end position="35"/>
    </location>
    <ligand>
        <name>ATP</name>
        <dbReference type="ChEBI" id="CHEBI:30616"/>
    </ligand>
</feature>
<dbReference type="PANTHER" id="PTHR11070">
    <property type="entry name" value="UVRD / RECB / PCRA DNA HELICASE FAMILY MEMBER"/>
    <property type="match status" value="1"/>
</dbReference>
<dbReference type="Gene3D" id="1.10.486.10">
    <property type="entry name" value="PCRA, domain 4"/>
    <property type="match status" value="1"/>
</dbReference>
<feature type="domain" description="UvrD-like helicase C-terminal" evidence="17">
    <location>
        <begin position="335"/>
        <end position="634"/>
    </location>
</feature>
<dbReference type="Pfam" id="PF12705">
    <property type="entry name" value="PDDEXK_1"/>
    <property type="match status" value="1"/>
</dbReference>
<keyword evidence="11" id="KW-0413">Isomerase</keyword>
<name>A0A1F4T3W1_UNCSA</name>
<evidence type="ECO:0000256" key="9">
    <source>
        <dbReference type="ARBA" id="ARBA00023125"/>
    </source>
</evidence>
<evidence type="ECO:0000256" key="14">
    <source>
        <dbReference type="ARBA" id="ARBA00048988"/>
    </source>
</evidence>
<evidence type="ECO:0000256" key="3">
    <source>
        <dbReference type="ARBA" id="ARBA00022741"/>
    </source>
</evidence>